<dbReference type="AlphaFoldDB" id="A0A5J4SS39"/>
<gene>
    <name evidence="1" type="ORF">EZS27_004299</name>
</gene>
<protein>
    <submittedName>
        <fullName evidence="1">Uncharacterized protein</fullName>
    </submittedName>
</protein>
<dbReference type="EMBL" id="SNRY01000073">
    <property type="protein sequence ID" value="KAA6348231.1"/>
    <property type="molecule type" value="Genomic_DNA"/>
</dbReference>
<comment type="caution">
    <text evidence="1">The sequence shown here is derived from an EMBL/GenBank/DDBJ whole genome shotgun (WGS) entry which is preliminary data.</text>
</comment>
<proteinExistence type="predicted"/>
<name>A0A5J4SS39_9ZZZZ</name>
<reference evidence="1" key="1">
    <citation type="submission" date="2019-03" db="EMBL/GenBank/DDBJ databases">
        <title>Single cell metagenomics reveals metabolic interactions within the superorganism composed of flagellate Streblomastix strix and complex community of Bacteroidetes bacteria on its surface.</title>
        <authorList>
            <person name="Treitli S.C."/>
            <person name="Kolisko M."/>
            <person name="Husnik F."/>
            <person name="Keeling P."/>
            <person name="Hampl V."/>
        </authorList>
    </citation>
    <scope>NUCLEOTIDE SEQUENCE</scope>
    <source>
        <strain evidence="1">STM</strain>
    </source>
</reference>
<accession>A0A5J4SS39</accession>
<organism evidence="1">
    <name type="scientific">termite gut metagenome</name>
    <dbReference type="NCBI Taxonomy" id="433724"/>
    <lineage>
        <taxon>unclassified sequences</taxon>
        <taxon>metagenomes</taxon>
        <taxon>organismal metagenomes</taxon>
    </lineage>
</organism>
<evidence type="ECO:0000313" key="1">
    <source>
        <dbReference type="EMBL" id="KAA6348231.1"/>
    </source>
</evidence>
<sequence>MKTKTEQLKELLIDWGFREDVCSNLFFVPHHNEYVHVYIAKDGSVICEYIPPWGRPTKWSAKIEDKDFGIRLYSTVFFARRCFFSYEGIKEIRELRKSGLDGRIDLFEFFFLPVEGGNCFAD</sequence>